<evidence type="ECO:0000313" key="3">
    <source>
        <dbReference type="EMBL" id="EXG82196.1"/>
    </source>
</evidence>
<name>A0A011AJL5_9ACTN</name>
<keyword evidence="1" id="KW-0433">Leucine-rich repeat</keyword>
<evidence type="ECO:0000256" key="2">
    <source>
        <dbReference type="ARBA" id="ARBA00022737"/>
    </source>
</evidence>
<sequence length="238" mass="26652">MPMEGEHDWSVLGELPHLETLWLDIPGLKPIPDLERLTAIRRLILEWHPGQEQLLMSIPPLAELGIVRWGLADLTALTTHLTTLQQLHLTSARRITSLGDLEPATTLESLRLTYCTRLNTLEPLSQLTGLRRLAIDRCGKLSDFSALGTLRNLRALELANTTIDDLDALRGLPDLEYLSIDGNVRSGDLSPLLALPALRILFFQNRKHYSHRVTEIQEALGLDPAAYPEPGLRSEEIK</sequence>
<evidence type="ECO:0008006" key="5">
    <source>
        <dbReference type="Google" id="ProtNLM"/>
    </source>
</evidence>
<keyword evidence="2" id="KW-0677">Repeat</keyword>
<organism evidence="3 4">
    <name type="scientific">Cryptosporangium arvum DSM 44712</name>
    <dbReference type="NCBI Taxonomy" id="927661"/>
    <lineage>
        <taxon>Bacteria</taxon>
        <taxon>Bacillati</taxon>
        <taxon>Actinomycetota</taxon>
        <taxon>Actinomycetes</taxon>
        <taxon>Cryptosporangiales</taxon>
        <taxon>Cryptosporangiaceae</taxon>
        <taxon>Cryptosporangium</taxon>
    </lineage>
</organism>
<dbReference type="Proteomes" id="UP000021053">
    <property type="component" value="Unassembled WGS sequence"/>
</dbReference>
<dbReference type="PANTHER" id="PTHR46652:SF3">
    <property type="entry name" value="LEUCINE-RICH REPEAT-CONTAINING PROTEIN 9"/>
    <property type="match status" value="1"/>
</dbReference>
<keyword evidence="4" id="KW-1185">Reference proteome</keyword>
<gene>
    <name evidence="3" type="ORF">CryarDRAFT_3349</name>
</gene>
<dbReference type="PANTHER" id="PTHR46652">
    <property type="entry name" value="LEUCINE-RICH REPEAT AND IQ DOMAIN-CONTAINING PROTEIN 1-RELATED"/>
    <property type="match status" value="1"/>
</dbReference>
<dbReference type="AlphaFoldDB" id="A0A011AJL5"/>
<dbReference type="SUPFAM" id="SSF52058">
    <property type="entry name" value="L domain-like"/>
    <property type="match status" value="1"/>
</dbReference>
<comment type="caution">
    <text evidence="3">The sequence shown here is derived from an EMBL/GenBank/DDBJ whole genome shotgun (WGS) entry which is preliminary data.</text>
</comment>
<evidence type="ECO:0000256" key="1">
    <source>
        <dbReference type="ARBA" id="ARBA00022614"/>
    </source>
</evidence>
<dbReference type="InterPro" id="IPR050836">
    <property type="entry name" value="SDS22/Internalin_LRR"/>
</dbReference>
<dbReference type="Gene3D" id="3.80.10.10">
    <property type="entry name" value="Ribonuclease Inhibitor"/>
    <property type="match status" value="1"/>
</dbReference>
<dbReference type="HOGENOM" id="CLU_1164340_0_0_11"/>
<evidence type="ECO:0000313" key="4">
    <source>
        <dbReference type="Proteomes" id="UP000021053"/>
    </source>
</evidence>
<reference evidence="3 4" key="1">
    <citation type="submission" date="2013-07" db="EMBL/GenBank/DDBJ databases">
        <authorList>
            <consortium name="DOE Joint Genome Institute"/>
            <person name="Eisen J."/>
            <person name="Huntemann M."/>
            <person name="Han J."/>
            <person name="Chen A."/>
            <person name="Kyrpides N."/>
            <person name="Mavromatis K."/>
            <person name="Markowitz V."/>
            <person name="Palaniappan K."/>
            <person name="Ivanova N."/>
            <person name="Schaumberg A."/>
            <person name="Pati A."/>
            <person name="Liolios K."/>
            <person name="Nordberg H.P."/>
            <person name="Cantor M.N."/>
            <person name="Hua S.X."/>
            <person name="Woyke T."/>
        </authorList>
    </citation>
    <scope>NUCLEOTIDE SEQUENCE [LARGE SCALE GENOMIC DNA]</scope>
    <source>
        <strain evidence="3 4">DSM 44712</strain>
    </source>
</reference>
<dbReference type="InterPro" id="IPR032675">
    <property type="entry name" value="LRR_dom_sf"/>
</dbReference>
<protein>
    <recommendedName>
        <fullName evidence="5">Leucine Rich Repeat (LRR)-containing protein</fullName>
    </recommendedName>
</protein>
<dbReference type="EMBL" id="JFBT01000001">
    <property type="protein sequence ID" value="EXG82196.1"/>
    <property type="molecule type" value="Genomic_DNA"/>
</dbReference>
<accession>A0A011AJL5</accession>
<proteinExistence type="predicted"/>